<dbReference type="Gene3D" id="3.40.1110.10">
    <property type="entry name" value="Calcium-transporting ATPase, cytoplasmic domain N"/>
    <property type="match status" value="2"/>
</dbReference>
<evidence type="ECO:0000256" key="11">
    <source>
        <dbReference type="ARBA" id="ARBA00038148"/>
    </source>
</evidence>
<evidence type="ECO:0000256" key="12">
    <source>
        <dbReference type="ARBA" id="ARBA00049360"/>
    </source>
</evidence>
<evidence type="ECO:0000256" key="2">
    <source>
        <dbReference type="ARBA" id="ARBA00022475"/>
    </source>
</evidence>
<dbReference type="InterPro" id="IPR008250">
    <property type="entry name" value="ATPase_P-typ_transduc_dom_A_sf"/>
</dbReference>
<evidence type="ECO:0000256" key="10">
    <source>
        <dbReference type="ARBA" id="ARBA00023136"/>
    </source>
</evidence>
<evidence type="ECO:0000256" key="5">
    <source>
        <dbReference type="ARBA" id="ARBA00022741"/>
    </source>
</evidence>
<dbReference type="SUPFAM" id="SSF56784">
    <property type="entry name" value="HAD-like"/>
    <property type="match status" value="1"/>
</dbReference>
<feature type="domain" description="P-type ATPase A" evidence="15">
    <location>
        <begin position="700"/>
        <end position="813"/>
    </location>
</feature>
<dbReference type="InterPro" id="IPR001757">
    <property type="entry name" value="P_typ_ATPase"/>
</dbReference>
<evidence type="ECO:0000259" key="16">
    <source>
        <dbReference type="Pfam" id="PF00689"/>
    </source>
</evidence>
<evidence type="ECO:0000256" key="7">
    <source>
        <dbReference type="ARBA" id="ARBA00022842"/>
    </source>
</evidence>
<dbReference type="SUPFAM" id="SSF81665">
    <property type="entry name" value="Calcium ATPase, transmembrane domain M"/>
    <property type="match status" value="1"/>
</dbReference>
<dbReference type="PRINTS" id="PR00120">
    <property type="entry name" value="HATPASE"/>
</dbReference>
<dbReference type="KEGG" id="sfeu:IM697_17850"/>
<dbReference type="Gene3D" id="3.40.50.1000">
    <property type="entry name" value="HAD superfamily/HAD-like"/>
    <property type="match status" value="2"/>
</dbReference>
<dbReference type="SUPFAM" id="SSF81653">
    <property type="entry name" value="Calcium ATPase, transduction domain A"/>
    <property type="match status" value="1"/>
</dbReference>
<evidence type="ECO:0000256" key="8">
    <source>
        <dbReference type="ARBA" id="ARBA00022967"/>
    </source>
</evidence>
<sequence>MVLGLLTPALTHPASAAADLLTAGPRLLAKGAAPAVGAAAGAVAGTARAGVRSADAAVRVVRVARSTLTPGSHPWRSGARAHLALRPEEPERVRRAGGTERAARKVAAALAERPDVALAYWDGGLRRLVVTAVEESVSDRVLDRAAQLAARHGLARTDDAVEDIAHPADPAGVRAAAITVAADGIGIATALAGYVLRLPSSPRSVTALVTLARENPTFRGWLRARIGRRRMDMALAIANAAAHGVGRTPTSLVLDGTLRSLQLAETVARATAFDRAHDEFCAPERCSVAGEEFPRPPLSTSPAQQYAAHAETGSLVGAAATLLVKHDGTEAAEAVLAGSPKAARYGPAAFHAVLSSALSRTGVLVRDTERLRQLEMADTVVLHPSALRTPDAGADPWAEAVLDAARRAGLRVVMVDDPALADFTTLADQVVREERSLSDVVNELRGEDGVVVTVARPGPGDEDVFAGLLAGDVAVALTDQDGAVLWGADVLAPHGLSDVWRLLRAVPAARGVGRRSQTLARSGAALSGLLVAIGKSARGRRTPWPGLRHTPVDAGAAWALLAGTRAAVGVALARAPHPRPRVAWHELEHTEVRDRLEQVPGPEPTLSEQLTDGVRRTLRTMGRRRLFTPLSGPLRLGRAVRSELDDPLTPVLAVGSAAEAILGSVLDALLVVGALDLNALLGGVQRMRAERALSGLLAKQKQKARVATEDDEAEPHVVDATKLRPGDLIELRVDDVVPADARLVWEDGLEVDESALTGESLPADKAIDPTPDAAVPDRRCMVFEGTTVVAGNARAVVVDTGKRTEAARAVALAARRPPSAGVQARLRELTDKALPLTLAGGAGVTALSLLRGTPIRRAVSGGVAVAVAAVPEGLPLVATVAQLAAARRLSRRGVLVRAPRTLEALGRTDTICFDKTGTLTENRLRLVRVTDADGTVRKPDEKGADATLRVAARACPRLNGGSDRPVHATDEAVLDAADPDPEWTQAESLPFEAARGYAAAVGRAGDGTPVLVIKGAPETVLPACSDLPSSVSEAAQALAGDGLRVLAVASRPLDPADKATDVLEQGLADLEFTGLLALADVPRATSTALVTGLREAGVRPVMLTGDHPQTARAIAAELGWPEDTVVITGDELASAEREERVRMLRDVGVVARVAPEQKLQVVEGLRDAGRVVAMVGDGANDAAAIRAADIGVGISARGSAAARNAADLVLTRDDLTVLIDAIGEGRALWHSVGDAIAILIGGNAGEVGFGLLGTVLSGSAPLSTRQMLLVNLFTDLFPAMAVAVTPKEAEEAAESAESGEGPASEPEATEPLGTSLLGAPLIRKIRHRALTTTLGATSAWLFGRFTPGTARRSTTMALCAVVGTQLAQTLADRRGSPLVRATAFGSAAALAVLVETPGVSHLFGCTPLGPVAWAGVAASIAIAVAGQRAVPHLERTVLRHLPTGPR</sequence>
<dbReference type="Gene3D" id="2.70.150.10">
    <property type="entry name" value="Calcium-transporting ATPase, cytoplasmic transduction domain A"/>
    <property type="match status" value="1"/>
</dbReference>
<name>A0A7M2SX41_9ACTN</name>
<keyword evidence="18" id="KW-1185">Reference proteome</keyword>
<evidence type="ECO:0000256" key="3">
    <source>
        <dbReference type="ARBA" id="ARBA00022692"/>
    </source>
</evidence>
<dbReference type="PROSITE" id="PS00154">
    <property type="entry name" value="ATPASE_E1_E2"/>
    <property type="match status" value="1"/>
</dbReference>
<dbReference type="InterPro" id="IPR018303">
    <property type="entry name" value="ATPase_P-typ_P_site"/>
</dbReference>
<dbReference type="InterPro" id="IPR044492">
    <property type="entry name" value="P_typ_ATPase_HD_dom"/>
</dbReference>
<keyword evidence="3" id="KW-0812">Transmembrane</keyword>
<protein>
    <recommendedName>
        <fullName evidence="13">Probable cation-transporting ATPase I</fullName>
    </recommendedName>
</protein>
<dbReference type="GO" id="GO:0005886">
    <property type="term" value="C:plasma membrane"/>
    <property type="evidence" value="ECO:0007669"/>
    <property type="project" value="UniProtKB-SubCell"/>
</dbReference>
<organism evidence="17 18">
    <name type="scientific">Streptomyces ferrugineus</name>
    <dbReference type="NCBI Taxonomy" id="1413221"/>
    <lineage>
        <taxon>Bacteria</taxon>
        <taxon>Bacillati</taxon>
        <taxon>Actinomycetota</taxon>
        <taxon>Actinomycetes</taxon>
        <taxon>Kitasatosporales</taxon>
        <taxon>Streptomycetaceae</taxon>
        <taxon>Streptomyces</taxon>
    </lineage>
</organism>
<keyword evidence="8" id="KW-1278">Translocase</keyword>
<dbReference type="PANTHER" id="PTHR42861">
    <property type="entry name" value="CALCIUM-TRANSPORTING ATPASE"/>
    <property type="match status" value="1"/>
</dbReference>
<comment type="subcellular location">
    <subcellularLocation>
        <location evidence="1">Cell membrane</location>
        <topology evidence="1">Multi-pass membrane protein</topology>
    </subcellularLocation>
</comment>
<dbReference type="InterPro" id="IPR023299">
    <property type="entry name" value="ATPase_P-typ_cyto_dom_N"/>
</dbReference>
<keyword evidence="2" id="KW-1003">Cell membrane</keyword>
<feature type="region of interest" description="Disordered" evidence="14">
    <location>
        <begin position="1288"/>
        <end position="1313"/>
    </location>
</feature>
<evidence type="ECO:0000256" key="4">
    <source>
        <dbReference type="ARBA" id="ARBA00022723"/>
    </source>
</evidence>
<feature type="compositionally biased region" description="Low complexity" evidence="14">
    <location>
        <begin position="1295"/>
        <end position="1306"/>
    </location>
</feature>
<keyword evidence="7" id="KW-0460">Magnesium</keyword>
<dbReference type="InterPro" id="IPR059000">
    <property type="entry name" value="ATPase_P-type_domA"/>
</dbReference>
<proteinExistence type="inferred from homology"/>
<evidence type="ECO:0000313" key="17">
    <source>
        <dbReference type="EMBL" id="QOV40093.1"/>
    </source>
</evidence>
<dbReference type="InterPro" id="IPR023214">
    <property type="entry name" value="HAD_sf"/>
</dbReference>
<dbReference type="SFLD" id="SFLDG00002">
    <property type="entry name" value="C1.7:_P-type_atpase_like"/>
    <property type="match status" value="1"/>
</dbReference>
<dbReference type="SFLD" id="SFLDS00003">
    <property type="entry name" value="Haloacid_Dehalogenase"/>
    <property type="match status" value="1"/>
</dbReference>
<dbReference type="InterPro" id="IPR006068">
    <property type="entry name" value="ATPase_P-typ_cation-transptr_C"/>
</dbReference>
<dbReference type="InterPro" id="IPR023298">
    <property type="entry name" value="ATPase_P-typ_TM_dom_sf"/>
</dbReference>
<evidence type="ECO:0000256" key="1">
    <source>
        <dbReference type="ARBA" id="ARBA00004651"/>
    </source>
</evidence>
<evidence type="ECO:0000256" key="13">
    <source>
        <dbReference type="ARBA" id="ARBA00069455"/>
    </source>
</evidence>
<dbReference type="FunFam" id="2.70.150.10:FF:000082">
    <property type="entry name" value="Cation-transporter ATPase I CtpI"/>
    <property type="match status" value="1"/>
</dbReference>
<dbReference type="EMBL" id="CP063373">
    <property type="protein sequence ID" value="QOV40093.1"/>
    <property type="molecule type" value="Genomic_DNA"/>
</dbReference>
<keyword evidence="9" id="KW-1133">Transmembrane helix</keyword>
<evidence type="ECO:0000256" key="9">
    <source>
        <dbReference type="ARBA" id="ARBA00022989"/>
    </source>
</evidence>
<keyword evidence="6" id="KW-0067">ATP-binding</keyword>
<dbReference type="Pfam" id="PF00702">
    <property type="entry name" value="Hydrolase"/>
    <property type="match status" value="1"/>
</dbReference>
<keyword evidence="10" id="KW-0472">Membrane</keyword>
<dbReference type="InterPro" id="IPR036412">
    <property type="entry name" value="HAD-like_sf"/>
</dbReference>
<dbReference type="NCBIfam" id="TIGR01494">
    <property type="entry name" value="ATPase_P-type"/>
    <property type="match status" value="2"/>
</dbReference>
<dbReference type="GO" id="GO:0016887">
    <property type="term" value="F:ATP hydrolysis activity"/>
    <property type="evidence" value="ECO:0007669"/>
    <property type="project" value="InterPro"/>
</dbReference>
<comment type="catalytic activity">
    <reaction evidence="12">
        <text>ATP + H2O = ADP + phosphate + H(+)</text>
        <dbReference type="Rhea" id="RHEA:13065"/>
        <dbReference type="ChEBI" id="CHEBI:15377"/>
        <dbReference type="ChEBI" id="CHEBI:15378"/>
        <dbReference type="ChEBI" id="CHEBI:30616"/>
        <dbReference type="ChEBI" id="CHEBI:43474"/>
        <dbReference type="ChEBI" id="CHEBI:456216"/>
    </reaction>
</comment>
<accession>A0A7M2SX41</accession>
<comment type="similarity">
    <text evidence="11">Belongs to the cation transport ATPase (P-type) (TC 3.A.3) family.</text>
</comment>
<dbReference type="Proteomes" id="UP000594205">
    <property type="component" value="Chromosome"/>
</dbReference>
<gene>
    <name evidence="17" type="ORF">IM697_17850</name>
</gene>
<dbReference type="Gene3D" id="1.20.1110.10">
    <property type="entry name" value="Calcium-transporting ATPase, transmembrane domain"/>
    <property type="match status" value="2"/>
</dbReference>
<dbReference type="Pfam" id="PF00689">
    <property type="entry name" value="Cation_ATPase_C"/>
    <property type="match status" value="1"/>
</dbReference>
<dbReference type="GO" id="GO:0046872">
    <property type="term" value="F:metal ion binding"/>
    <property type="evidence" value="ECO:0007669"/>
    <property type="project" value="UniProtKB-KW"/>
</dbReference>
<dbReference type="SFLD" id="SFLDF00027">
    <property type="entry name" value="p-type_atpase"/>
    <property type="match status" value="1"/>
</dbReference>
<dbReference type="Pfam" id="PF00122">
    <property type="entry name" value="E1-E2_ATPase"/>
    <property type="match status" value="1"/>
</dbReference>
<feature type="domain" description="Cation-transporting P-type ATPase C-terminal" evidence="16">
    <location>
        <begin position="1260"/>
        <end position="1424"/>
    </location>
</feature>
<dbReference type="GO" id="GO:0005524">
    <property type="term" value="F:ATP binding"/>
    <property type="evidence" value="ECO:0007669"/>
    <property type="project" value="UniProtKB-KW"/>
</dbReference>
<reference evidence="17 18" key="1">
    <citation type="submission" date="2020-10" db="EMBL/GenBank/DDBJ databases">
        <title>Streptomyces ferrugineus complate genome analysis.</title>
        <authorList>
            <person name="Anwar N."/>
        </authorList>
    </citation>
    <scope>NUCLEOTIDE SEQUENCE [LARGE SCALE GENOMIC DNA]</scope>
    <source>
        <strain evidence="17 18">CCTCC AA2014009</strain>
    </source>
</reference>
<evidence type="ECO:0000259" key="15">
    <source>
        <dbReference type="Pfam" id="PF00122"/>
    </source>
</evidence>
<keyword evidence="5" id="KW-0547">Nucleotide-binding</keyword>
<evidence type="ECO:0000256" key="6">
    <source>
        <dbReference type="ARBA" id="ARBA00022840"/>
    </source>
</evidence>
<dbReference type="RefSeq" id="WP_194048680.1">
    <property type="nucleotide sequence ID" value="NZ_CP063373.1"/>
</dbReference>
<keyword evidence="4" id="KW-0479">Metal-binding</keyword>
<dbReference type="PRINTS" id="PR00119">
    <property type="entry name" value="CATATPASE"/>
</dbReference>
<evidence type="ECO:0000313" key="18">
    <source>
        <dbReference type="Proteomes" id="UP000594205"/>
    </source>
</evidence>
<evidence type="ECO:0000256" key="14">
    <source>
        <dbReference type="SAM" id="MobiDB-lite"/>
    </source>
</evidence>